<protein>
    <recommendedName>
        <fullName evidence="3">DUF2690 domain-containing protein</fullName>
    </recommendedName>
</protein>
<evidence type="ECO:0008006" key="3">
    <source>
        <dbReference type="Google" id="ProtNLM"/>
    </source>
</evidence>
<dbReference type="InterPro" id="IPR021224">
    <property type="entry name" value="DUF2690"/>
</dbReference>
<dbReference type="Pfam" id="PF10901">
    <property type="entry name" value="DUF2690"/>
    <property type="match status" value="1"/>
</dbReference>
<keyword evidence="2" id="KW-1185">Reference proteome</keyword>
<dbReference type="Proteomes" id="UP000677082">
    <property type="component" value="Unassembled WGS sequence"/>
</dbReference>
<comment type="caution">
    <text evidence="1">The sequence shown here is derived from an EMBL/GenBank/DDBJ whole genome shotgun (WGS) entry which is preliminary data.</text>
</comment>
<accession>A0A919TDX2</accession>
<evidence type="ECO:0000313" key="1">
    <source>
        <dbReference type="EMBL" id="GIM93297.1"/>
    </source>
</evidence>
<reference evidence="1 2" key="1">
    <citation type="submission" date="2021-03" db="EMBL/GenBank/DDBJ databases">
        <title>Whole genome shotgun sequence of Actinoplanes toevensis NBRC 105298.</title>
        <authorList>
            <person name="Komaki H."/>
            <person name="Tamura T."/>
        </authorList>
    </citation>
    <scope>NUCLEOTIDE SEQUENCE [LARGE SCALE GENOMIC DNA]</scope>
    <source>
        <strain evidence="1 2">NBRC 105298</strain>
    </source>
</reference>
<evidence type="ECO:0000313" key="2">
    <source>
        <dbReference type="Proteomes" id="UP000677082"/>
    </source>
</evidence>
<proteinExistence type="predicted"/>
<organism evidence="1 2">
    <name type="scientific">Paractinoplanes toevensis</name>
    <dbReference type="NCBI Taxonomy" id="571911"/>
    <lineage>
        <taxon>Bacteria</taxon>
        <taxon>Bacillati</taxon>
        <taxon>Actinomycetota</taxon>
        <taxon>Actinomycetes</taxon>
        <taxon>Micromonosporales</taxon>
        <taxon>Micromonosporaceae</taxon>
        <taxon>Paractinoplanes</taxon>
    </lineage>
</organism>
<name>A0A919TDX2_9ACTN</name>
<dbReference type="EMBL" id="BOQN01000065">
    <property type="protein sequence ID" value="GIM93297.1"/>
    <property type="molecule type" value="Genomic_DNA"/>
</dbReference>
<gene>
    <name evidence="1" type="ORF">Ato02nite_050900</name>
</gene>
<dbReference type="AlphaFoldDB" id="A0A919TDX2"/>
<sequence>MSLVRSLFGRAAAFAVLAIVAIGLSLVPAQASLAASCSGSSCAGRDPQTMGCSSDAVSKGNVYSSDRVTVAMRYSSACDAWWARATCDYPDPTAALYVSFIQFTNGVQTSRQRLAGDHAAACDAGETTWTYMIADRSSGDHYNACWSYSSWGTPATPDESDSCVGRI</sequence>